<gene>
    <name evidence="1" type="ORF">phiCbK_233</name>
</gene>
<dbReference type="Proteomes" id="UP000003766">
    <property type="component" value="Segment"/>
</dbReference>
<name>J3UIL1_9CAUD</name>
<accession>J3UIL1</accession>
<evidence type="ECO:0000313" key="1">
    <source>
        <dbReference type="EMBL" id="AFO71749.1"/>
    </source>
</evidence>
<evidence type="ECO:0000313" key="2">
    <source>
        <dbReference type="Proteomes" id="UP000003766"/>
    </source>
</evidence>
<reference evidence="1 2" key="1">
    <citation type="journal article" date="2012" name="J. Virol.">
        <title>Complete Genome Sequence of Caulobacter crescentus Bacteriophage {varphi}CbK.</title>
        <authorList>
            <person name="Panis G."/>
            <person name="Lambert C."/>
            <person name="Viollier P.H."/>
        </authorList>
    </citation>
    <scope>NUCLEOTIDE SEQUENCE [LARGE SCALE GENOMIC DNA]</scope>
</reference>
<dbReference type="EMBL" id="JX163858">
    <property type="protein sequence ID" value="AFO71749.1"/>
    <property type="molecule type" value="Genomic_DNA"/>
</dbReference>
<protein>
    <submittedName>
        <fullName evidence="1">Uncharacterized protein</fullName>
    </submittedName>
</protein>
<proteinExistence type="predicted"/>
<organism evidence="1 2">
    <name type="scientific">Caulobacter phage phiCbK</name>
    <dbReference type="NCBI Taxonomy" id="2927985"/>
    <lineage>
        <taxon>Viruses</taxon>
        <taxon>Duplodnaviria</taxon>
        <taxon>Heunggongvirae</taxon>
        <taxon>Uroviricota</taxon>
        <taxon>Caudoviricetes</taxon>
        <taxon>Jeanschmidtviridae</taxon>
        <taxon>Shapirovirus</taxon>
        <taxon>Shapirovirus cbk</taxon>
    </lineage>
</organism>
<sequence length="64" mass="7640">MGEFHGRLLEQRRDLRFDFQRHFPKTRFCGGMQDLDQADMRRVGVNTLDGRFGLNRDDSKRDSH</sequence>